<organism evidence="8 9">
    <name type="scientific">Pseudo-nitzschia multistriata</name>
    <dbReference type="NCBI Taxonomy" id="183589"/>
    <lineage>
        <taxon>Eukaryota</taxon>
        <taxon>Sar</taxon>
        <taxon>Stramenopiles</taxon>
        <taxon>Ochrophyta</taxon>
        <taxon>Bacillariophyta</taxon>
        <taxon>Bacillariophyceae</taxon>
        <taxon>Bacillariophycidae</taxon>
        <taxon>Bacillariales</taxon>
        <taxon>Bacillariaceae</taxon>
        <taxon>Pseudo-nitzschia</taxon>
    </lineage>
</organism>
<evidence type="ECO:0000256" key="2">
    <source>
        <dbReference type="ARBA" id="ARBA00022692"/>
    </source>
</evidence>
<feature type="transmembrane region" description="Helical" evidence="6">
    <location>
        <begin position="585"/>
        <end position="607"/>
    </location>
</feature>
<evidence type="ECO:0000256" key="5">
    <source>
        <dbReference type="SAM" id="MobiDB-lite"/>
    </source>
</evidence>
<evidence type="ECO:0000256" key="4">
    <source>
        <dbReference type="ARBA" id="ARBA00023136"/>
    </source>
</evidence>
<name>A0A448ZE15_9STRA</name>
<dbReference type="Pfam" id="PF13515">
    <property type="entry name" value="FUSC_2"/>
    <property type="match status" value="1"/>
</dbReference>
<sequence>MSHNVTCYIVIFAFFRKQHEYATRQEVILPQATKHNEETMSCFLPAEHTEVTMRMGAVMFLGYAATFSQTISEAAIPIEQNIFLGIFVPFCTMLFPTLMFSFGTFILPFWSIFCSIQLLSTLLALIATELGNAAFVVAFCLVSFWVSFTRFDKVEGYKTSLIVIGIVIQTVLSFPNITHMQDGIRFFQSSTAPSGFPPLLEEQLSLLLESAIHEATNLGIGTHSIEINSSSSNNLSTSALEGRTAEISIYDDGSSLTYVEGGMWLVGAGWNISEGSYNLQNPFAKFAHTLALTLWITLIISLAVLMPPFRTMRSAVWREMIPEAMNDAARSIRLHAERLESGRQEEAGVEQSETKAEDRKQAKKMQSIARLGTRGKCVNHINAHFGGNLANYSVFEPRLLACNPPEWTTGTLVMLSKAVSKCVRIAVGIEILDETNSHDHRSKGQGGRWHKNMGCYLEVAEELELCGKALKIGDANLLKDLGQKAHDAESPTEESCDYYDPFHFREYIDGVITLSKRWLEQMDPRSSENYCSWQSLTAARKNGEPWIWMQFSHYVFFAKTLANLFRKSSWHALLNPSQHNTLPQVVWCAKFALGLTLLMVFLIYWPAYKTGFVVMMNEDDPFRSLFAQQNGGWAMIAYGFATPQTVEGSAKKGLLRMLGTVTGAFSAWLALIACANESFTFNYNNYAIVAWLTITSLLATFVGTERGFNARMGLSSDYGFGPIYFVVTQIIIVSYGYYLFDTAKPSDIAINRMIANLVGISMAIVVGLLPPGIWGGNPRHCRNIVRYHRCKISEAIELVASCPPSLGKEVAGKVAGELRDLSTEIENRSTEMQVIAADFEKDASRLRAMPRFQVDPRLKIEISKVTRDIYTAAFVPKLAASILEDAERRSALVGTESVYRRELLKLWEVGHDPSIESSAPIPNLPKATCDGDTDAELLVRAIAWLRDEFIQHETVLDSIKFGL</sequence>
<feature type="transmembrane region" description="Helical" evidence="6">
    <location>
        <begin position="753"/>
        <end position="774"/>
    </location>
</feature>
<feature type="transmembrane region" description="Helical" evidence="6">
    <location>
        <begin position="654"/>
        <end position="674"/>
    </location>
</feature>
<dbReference type="PANTHER" id="PTHR47804:SF3">
    <property type="entry name" value="PROTEIN BRE4"/>
    <property type="match status" value="1"/>
</dbReference>
<dbReference type="Proteomes" id="UP000291116">
    <property type="component" value="Unassembled WGS sequence"/>
</dbReference>
<dbReference type="PANTHER" id="PTHR47804">
    <property type="entry name" value="60S RIBOSOMAL PROTEIN L19"/>
    <property type="match status" value="1"/>
</dbReference>
<feature type="transmembrane region" description="Helical" evidence="6">
    <location>
        <begin position="723"/>
        <end position="741"/>
    </location>
</feature>
<dbReference type="InterPro" id="IPR052430">
    <property type="entry name" value="IVT-Associated"/>
</dbReference>
<dbReference type="AlphaFoldDB" id="A0A448ZE15"/>
<dbReference type="InterPro" id="IPR049453">
    <property type="entry name" value="Memb_transporter_dom"/>
</dbReference>
<evidence type="ECO:0000313" key="9">
    <source>
        <dbReference type="Proteomes" id="UP000291116"/>
    </source>
</evidence>
<protein>
    <recommendedName>
        <fullName evidence="7">Integral membrane bound transporter domain-containing protein</fullName>
    </recommendedName>
</protein>
<evidence type="ECO:0000313" key="8">
    <source>
        <dbReference type="EMBL" id="VEU40287.1"/>
    </source>
</evidence>
<feature type="transmembrane region" description="Helical" evidence="6">
    <location>
        <begin position="122"/>
        <end position="148"/>
    </location>
</feature>
<proteinExistence type="predicted"/>
<feature type="transmembrane region" description="Helical" evidence="6">
    <location>
        <begin position="82"/>
        <end position="110"/>
    </location>
</feature>
<comment type="subcellular location">
    <subcellularLocation>
        <location evidence="1">Membrane</location>
        <topology evidence="1">Multi-pass membrane protein</topology>
    </subcellularLocation>
</comment>
<keyword evidence="3 6" id="KW-1133">Transmembrane helix</keyword>
<feature type="transmembrane region" description="Helical" evidence="6">
    <location>
        <begin position="160"/>
        <end position="178"/>
    </location>
</feature>
<evidence type="ECO:0000256" key="1">
    <source>
        <dbReference type="ARBA" id="ARBA00004141"/>
    </source>
</evidence>
<dbReference type="GO" id="GO:0016020">
    <property type="term" value="C:membrane"/>
    <property type="evidence" value="ECO:0007669"/>
    <property type="project" value="UniProtKB-SubCell"/>
</dbReference>
<keyword evidence="2 6" id="KW-0812">Transmembrane</keyword>
<keyword evidence="4 6" id="KW-0472">Membrane</keyword>
<evidence type="ECO:0000256" key="6">
    <source>
        <dbReference type="SAM" id="Phobius"/>
    </source>
</evidence>
<evidence type="ECO:0000256" key="3">
    <source>
        <dbReference type="ARBA" id="ARBA00022989"/>
    </source>
</evidence>
<evidence type="ECO:0000259" key="7">
    <source>
        <dbReference type="Pfam" id="PF13515"/>
    </source>
</evidence>
<dbReference type="OrthoDB" id="46346at2759"/>
<feature type="region of interest" description="Disordered" evidence="5">
    <location>
        <begin position="341"/>
        <end position="360"/>
    </location>
</feature>
<accession>A0A448ZE15</accession>
<feature type="domain" description="Integral membrane bound transporter" evidence="7">
    <location>
        <begin position="625"/>
        <end position="766"/>
    </location>
</feature>
<reference evidence="8 9" key="1">
    <citation type="submission" date="2019-01" db="EMBL/GenBank/DDBJ databases">
        <authorList>
            <person name="Ferrante I. M."/>
        </authorList>
    </citation>
    <scope>NUCLEOTIDE SEQUENCE [LARGE SCALE GENOMIC DNA]</scope>
    <source>
        <strain evidence="8 9">B856</strain>
    </source>
</reference>
<dbReference type="EMBL" id="CAACVS010000269">
    <property type="protein sequence ID" value="VEU40287.1"/>
    <property type="molecule type" value="Genomic_DNA"/>
</dbReference>
<keyword evidence="9" id="KW-1185">Reference proteome</keyword>
<feature type="transmembrane region" description="Helical" evidence="6">
    <location>
        <begin position="686"/>
        <end position="703"/>
    </location>
</feature>
<gene>
    <name evidence="8" type="ORF">PSNMU_V1.4_AUG-EV-PASAV3_0071780</name>
</gene>
<feature type="transmembrane region" description="Helical" evidence="6">
    <location>
        <begin position="286"/>
        <end position="306"/>
    </location>
</feature>